<dbReference type="Pfam" id="PF25057">
    <property type="entry name" value="CUT_N"/>
    <property type="match status" value="2"/>
</dbReference>
<keyword evidence="5 9" id="KW-0732">Signal</keyword>
<dbReference type="OMA" id="NCSFENE"/>
<sequence>MTSYKWFIPALLFCLVVIIKESTSVKFQNDISGTPVIECNPEAIVLKLNTTIAPASKIFVRGFHDDKNCSFENENEVRFNLHGCGTIRHRQLQPKGLAVTTTVVVQLHPLFITKLDKAYKVRCFYMETDHMITSNLEVSTIAATPIKETSPLPICNYYLKMGSPDGEPFIAAPYKMEKETTSQSSMNMGTPVIECNPEAIVLKLNTTIAPASKIFVRGFHDDKNCSFENENEVRFNLHGCGTIRHRQLQPKGLAVTTTVVVQLHPLFITKLDKAYKVRCFYMETDHMITSNLEVSTIAATPIKETSPLPICNYYLKMGSPDGEPVSYAKVGDQVWHVWECESEKYGLLVHSCTVQDGKGNNITIIDEHGCALDDFIMETPSYNVNLTQALQETTVFKFADVLAVQFHCQIKLCFKSDGGCERITPPLCGANAMGKPMTFTKESLNMTFLDSEMNNLVEEKNYTENNTSKSEQMKFDENFIHAVDAVLPNKTSADGAFHNIKDSTYMSDEENSTTAVVQLNNDSLPDDGSGENSFDLMDNEKLLMEILNDSRSRRNVYGEPWFTESPSYSKPLNLETDVSQEMLVLEVGDAKTSAKGETGNIISQVEMSKSGQQEQHVSAQRICLSTGETAAMVSAFVFVIMLLSFTIFILIILKKHATSRAYLHYPSYKF</sequence>
<evidence type="ECO:0000256" key="6">
    <source>
        <dbReference type="ARBA" id="ARBA00022989"/>
    </source>
</evidence>
<dbReference type="PANTHER" id="PTHR22907:SF54">
    <property type="entry name" value="GH04558P"/>
    <property type="match status" value="1"/>
</dbReference>
<feature type="signal peptide" evidence="9">
    <location>
        <begin position="1"/>
        <end position="24"/>
    </location>
</feature>
<dbReference type="AlphaFoldDB" id="A0A0V1CAI6"/>
<evidence type="ECO:0000256" key="5">
    <source>
        <dbReference type="ARBA" id="ARBA00022729"/>
    </source>
</evidence>
<feature type="domain" description="ZP" evidence="10">
    <location>
        <begin position="194"/>
        <end position="427"/>
    </location>
</feature>
<organism evidence="11 12">
    <name type="scientific">Trichinella britovi</name>
    <name type="common">Parasitic roundworm</name>
    <dbReference type="NCBI Taxonomy" id="45882"/>
    <lineage>
        <taxon>Eukaryota</taxon>
        <taxon>Metazoa</taxon>
        <taxon>Ecdysozoa</taxon>
        <taxon>Nematoda</taxon>
        <taxon>Enoplea</taxon>
        <taxon>Dorylaimia</taxon>
        <taxon>Trichinellida</taxon>
        <taxon>Trichinellidae</taxon>
        <taxon>Trichinella</taxon>
    </lineage>
</organism>
<dbReference type="SMART" id="SM00241">
    <property type="entry name" value="ZP"/>
    <property type="match status" value="1"/>
</dbReference>
<keyword evidence="6 8" id="KW-1133">Transmembrane helix</keyword>
<dbReference type="InterPro" id="IPR056953">
    <property type="entry name" value="CUT_N"/>
</dbReference>
<gene>
    <name evidence="11" type="primary">cut-1</name>
    <name evidence="11" type="ORF">T03_12873</name>
</gene>
<dbReference type="PROSITE" id="PS51034">
    <property type="entry name" value="ZP_2"/>
    <property type="match status" value="2"/>
</dbReference>
<dbReference type="OrthoDB" id="6139674at2759"/>
<dbReference type="Pfam" id="PF25301">
    <property type="entry name" value="CUT_C"/>
    <property type="match status" value="1"/>
</dbReference>
<accession>A0A0V1CAI6</accession>
<evidence type="ECO:0000256" key="2">
    <source>
        <dbReference type="ARBA" id="ARBA00022460"/>
    </source>
</evidence>
<dbReference type="GO" id="GO:0005886">
    <property type="term" value="C:plasma membrane"/>
    <property type="evidence" value="ECO:0007669"/>
    <property type="project" value="UniProtKB-SubCell"/>
</dbReference>
<dbReference type="GO" id="GO:0042302">
    <property type="term" value="F:structural constituent of cuticle"/>
    <property type="evidence" value="ECO:0007669"/>
    <property type="project" value="UniProtKB-KW"/>
</dbReference>
<dbReference type="InterPro" id="IPR057475">
    <property type="entry name" value="CUT_C"/>
</dbReference>
<evidence type="ECO:0000259" key="10">
    <source>
        <dbReference type="PROSITE" id="PS51034"/>
    </source>
</evidence>
<comment type="subcellular location">
    <subcellularLocation>
        <location evidence="1">Cell membrane</location>
        <topology evidence="1">Single-pass type I membrane protein</topology>
    </subcellularLocation>
</comment>
<evidence type="ECO:0000256" key="8">
    <source>
        <dbReference type="SAM" id="Phobius"/>
    </source>
</evidence>
<dbReference type="InterPro" id="IPR001507">
    <property type="entry name" value="ZP_dom"/>
</dbReference>
<keyword evidence="3" id="KW-1003">Cell membrane</keyword>
<reference evidence="11 12" key="1">
    <citation type="submission" date="2015-01" db="EMBL/GenBank/DDBJ databases">
        <title>Evolution of Trichinella species and genotypes.</title>
        <authorList>
            <person name="Korhonen P.K."/>
            <person name="Edoardo P."/>
            <person name="Giuseppe L.R."/>
            <person name="Gasser R.B."/>
        </authorList>
    </citation>
    <scope>NUCLEOTIDE SEQUENCE [LARGE SCALE GENOMIC DNA]</scope>
    <source>
        <strain evidence="11">ISS120</strain>
    </source>
</reference>
<evidence type="ECO:0000256" key="3">
    <source>
        <dbReference type="ARBA" id="ARBA00022475"/>
    </source>
</evidence>
<evidence type="ECO:0000256" key="9">
    <source>
        <dbReference type="SAM" id="SignalP"/>
    </source>
</evidence>
<dbReference type="Proteomes" id="UP000054653">
    <property type="component" value="Unassembled WGS sequence"/>
</dbReference>
<feature type="domain" description="ZP" evidence="10">
    <location>
        <begin position="38"/>
        <end position="195"/>
    </location>
</feature>
<evidence type="ECO:0000313" key="12">
    <source>
        <dbReference type="Proteomes" id="UP000054653"/>
    </source>
</evidence>
<feature type="chain" id="PRO_5006875747" evidence="9">
    <location>
        <begin position="25"/>
        <end position="670"/>
    </location>
</feature>
<dbReference type="EMBL" id="JYDI01000332">
    <property type="protein sequence ID" value="KRY45747.1"/>
    <property type="molecule type" value="Genomic_DNA"/>
</dbReference>
<protein>
    <submittedName>
        <fullName evidence="11">Cuticlin-1</fullName>
    </submittedName>
</protein>
<evidence type="ECO:0000256" key="1">
    <source>
        <dbReference type="ARBA" id="ARBA00004251"/>
    </source>
</evidence>
<proteinExistence type="predicted"/>
<dbReference type="STRING" id="45882.A0A0V1CAI6"/>
<evidence type="ECO:0000256" key="4">
    <source>
        <dbReference type="ARBA" id="ARBA00022692"/>
    </source>
</evidence>
<keyword evidence="12" id="KW-1185">Reference proteome</keyword>
<comment type="caution">
    <text evidence="11">The sequence shown here is derived from an EMBL/GenBank/DDBJ whole genome shotgun (WGS) entry which is preliminary data.</text>
</comment>
<evidence type="ECO:0000256" key="7">
    <source>
        <dbReference type="ARBA" id="ARBA00023136"/>
    </source>
</evidence>
<dbReference type="InterPro" id="IPR051962">
    <property type="entry name" value="Cuticlin"/>
</dbReference>
<keyword evidence="4 8" id="KW-0812">Transmembrane</keyword>
<evidence type="ECO:0000313" key="11">
    <source>
        <dbReference type="EMBL" id="KRY45747.1"/>
    </source>
</evidence>
<keyword evidence="7 8" id="KW-0472">Membrane</keyword>
<name>A0A0V1CAI6_TRIBR</name>
<keyword evidence="2" id="KW-0193">Cuticle</keyword>
<dbReference type="PANTHER" id="PTHR22907">
    <property type="entry name" value="GH04558P"/>
    <property type="match status" value="1"/>
</dbReference>
<feature type="transmembrane region" description="Helical" evidence="8">
    <location>
        <begin position="630"/>
        <end position="653"/>
    </location>
</feature>